<gene>
    <name evidence="9" type="ORF">JCM19301_2818</name>
    <name evidence="10" type="ORF">JCM19302_2172</name>
    <name evidence="11" type="ORF">JCM19538_1334</name>
</gene>
<evidence type="ECO:0000256" key="7">
    <source>
        <dbReference type="RuleBase" id="RU003345"/>
    </source>
</evidence>
<feature type="active site" evidence="5">
    <location>
        <position position="244"/>
    </location>
</feature>
<proteinExistence type="inferred from homology"/>
<name>A0A090VT67_9FLAO</name>
<dbReference type="PANTHER" id="PTHR43570:SF16">
    <property type="entry name" value="ALDEHYDE DEHYDROGENASE TYPE III, ISOFORM Q"/>
    <property type="match status" value="1"/>
</dbReference>
<evidence type="ECO:0000313" key="13">
    <source>
        <dbReference type="Proteomes" id="UP000030184"/>
    </source>
</evidence>
<dbReference type="GO" id="GO:0005737">
    <property type="term" value="C:cytoplasm"/>
    <property type="evidence" value="ECO:0007669"/>
    <property type="project" value="TreeGrafter"/>
</dbReference>
<comment type="caution">
    <text evidence="9">The sequence shown here is derived from an EMBL/GenBank/DDBJ whole genome shotgun (WGS) entry which is preliminary data.</text>
</comment>
<dbReference type="InterPro" id="IPR016161">
    <property type="entry name" value="Ald_DH/histidinol_DH"/>
</dbReference>
<reference evidence="13" key="1">
    <citation type="journal article" date="2014" name="Genome Announc.">
        <title>Draft Genome Sequence of Marine Flavobacterium Jejuia pallidilutea Strain 11shimoA1 and Pigmentation Mutants.</title>
        <authorList>
            <person name="Takatani N."/>
            <person name="Nakanishi M."/>
            <person name="Meirelles P."/>
            <person name="Mino S."/>
            <person name="Suda W."/>
            <person name="Oshima K."/>
            <person name="Hattori M."/>
            <person name="Ohkuma M."/>
            <person name="Hosokawa M."/>
            <person name="Miyashita K."/>
            <person name="Thompson F.L."/>
            <person name="Niwa A."/>
            <person name="Sawabe T."/>
            <person name="Sawabe T."/>
        </authorList>
    </citation>
    <scope>NUCLEOTIDE SEQUENCE [LARGE SCALE GENOMIC DNA]</scope>
    <source>
        <strain evidence="13">JCM 19538</strain>
    </source>
</reference>
<dbReference type="InterPro" id="IPR029510">
    <property type="entry name" value="Ald_DH_CS_GLU"/>
</dbReference>
<dbReference type="Proteomes" id="UP000030184">
    <property type="component" value="Unassembled WGS sequence"/>
</dbReference>
<dbReference type="Gene3D" id="3.40.309.10">
    <property type="entry name" value="Aldehyde Dehydrogenase, Chain A, domain 2"/>
    <property type="match status" value="1"/>
</dbReference>
<dbReference type="InterPro" id="IPR015590">
    <property type="entry name" value="Aldehyde_DH_dom"/>
</dbReference>
<dbReference type="FunFam" id="3.40.605.10:FF:000004">
    <property type="entry name" value="Aldehyde dehydrogenase"/>
    <property type="match status" value="1"/>
</dbReference>
<dbReference type="EMBL" id="BBNS01000021">
    <property type="protein sequence ID" value="GAL72255.1"/>
    <property type="molecule type" value="Genomic_DNA"/>
</dbReference>
<evidence type="ECO:0000259" key="8">
    <source>
        <dbReference type="Pfam" id="PF00171"/>
    </source>
</evidence>
<feature type="active site" evidence="5 6">
    <location>
        <position position="210"/>
    </location>
</feature>
<dbReference type="InterPro" id="IPR016163">
    <property type="entry name" value="Ald_DH_C"/>
</dbReference>
<evidence type="ECO:0000256" key="5">
    <source>
        <dbReference type="PIRSR" id="PIRSR036492-1"/>
    </source>
</evidence>
<accession>A0A090VT67</accession>
<evidence type="ECO:0000256" key="1">
    <source>
        <dbReference type="ARBA" id="ARBA00009986"/>
    </source>
</evidence>
<dbReference type="CDD" id="cd07136">
    <property type="entry name" value="ALDH_YwdH-P39616"/>
    <property type="match status" value="1"/>
</dbReference>
<evidence type="ECO:0000313" key="11">
    <source>
        <dbReference type="EMBL" id="GAL89340.1"/>
    </source>
</evidence>
<evidence type="ECO:0000313" key="9">
    <source>
        <dbReference type="EMBL" id="GAL67906.1"/>
    </source>
</evidence>
<dbReference type="RefSeq" id="WP_042244626.1">
    <property type="nucleotide sequence ID" value="NZ_BBNR01000014.1"/>
</dbReference>
<comment type="similarity">
    <text evidence="1 4 7">Belongs to the aldehyde dehydrogenase family.</text>
</comment>
<organism evidence="9 12">
    <name type="scientific">Jejuia pallidilutea</name>
    <dbReference type="NCBI Taxonomy" id="504487"/>
    <lineage>
        <taxon>Bacteria</taxon>
        <taxon>Pseudomonadati</taxon>
        <taxon>Bacteroidota</taxon>
        <taxon>Flavobacteriia</taxon>
        <taxon>Flavobacteriales</taxon>
        <taxon>Flavobacteriaceae</taxon>
        <taxon>Jejuia</taxon>
    </lineage>
</organism>
<dbReference type="STRING" id="504487.JCM19538_1334"/>
<keyword evidence="3" id="KW-0520">NAD</keyword>
<evidence type="ECO:0000256" key="3">
    <source>
        <dbReference type="ARBA" id="ARBA00023027"/>
    </source>
</evidence>
<keyword evidence="2 4" id="KW-0560">Oxidoreductase</keyword>
<dbReference type="Proteomes" id="UP000029646">
    <property type="component" value="Unassembled WGS sequence"/>
</dbReference>
<dbReference type="AlphaFoldDB" id="A0A090VT67"/>
<dbReference type="GO" id="GO:0006081">
    <property type="term" value="P:aldehyde metabolic process"/>
    <property type="evidence" value="ECO:0007669"/>
    <property type="project" value="InterPro"/>
</dbReference>
<evidence type="ECO:0000256" key="4">
    <source>
        <dbReference type="PIRNR" id="PIRNR036492"/>
    </source>
</evidence>
<evidence type="ECO:0000313" key="12">
    <source>
        <dbReference type="Proteomes" id="UP000029641"/>
    </source>
</evidence>
<dbReference type="Gene3D" id="3.40.605.10">
    <property type="entry name" value="Aldehyde Dehydrogenase, Chain A, domain 1"/>
    <property type="match status" value="1"/>
</dbReference>
<keyword evidence="13" id="KW-1185">Reference proteome</keyword>
<dbReference type="GO" id="GO:0004029">
    <property type="term" value="F:aldehyde dehydrogenase (NAD+) activity"/>
    <property type="evidence" value="ECO:0007669"/>
    <property type="project" value="TreeGrafter"/>
</dbReference>
<dbReference type="SUPFAM" id="SSF53720">
    <property type="entry name" value="ALDH-like"/>
    <property type="match status" value="1"/>
</dbReference>
<dbReference type="Proteomes" id="UP000029641">
    <property type="component" value="Unassembled WGS sequence"/>
</dbReference>
<dbReference type="FunFam" id="3.40.309.10:FF:000003">
    <property type="entry name" value="Aldehyde dehydrogenase"/>
    <property type="match status" value="1"/>
</dbReference>
<evidence type="ECO:0000256" key="6">
    <source>
        <dbReference type="PROSITE-ProRule" id="PRU10007"/>
    </source>
</evidence>
<dbReference type="Pfam" id="PF00171">
    <property type="entry name" value="Aldedh"/>
    <property type="match status" value="1"/>
</dbReference>
<evidence type="ECO:0000256" key="2">
    <source>
        <dbReference type="ARBA" id="ARBA00023002"/>
    </source>
</evidence>
<dbReference type="PANTHER" id="PTHR43570">
    <property type="entry name" value="ALDEHYDE DEHYDROGENASE"/>
    <property type="match status" value="1"/>
</dbReference>
<dbReference type="EMBL" id="BBNY01000008">
    <property type="protein sequence ID" value="GAL89340.1"/>
    <property type="molecule type" value="Genomic_DNA"/>
</dbReference>
<dbReference type="InterPro" id="IPR016160">
    <property type="entry name" value="Ald_DH_CS_CYS"/>
</dbReference>
<dbReference type="PIRSF" id="PIRSF036492">
    <property type="entry name" value="ALDH"/>
    <property type="match status" value="1"/>
</dbReference>
<evidence type="ECO:0000313" key="10">
    <source>
        <dbReference type="EMBL" id="GAL72255.1"/>
    </source>
</evidence>
<dbReference type="InterPro" id="IPR012394">
    <property type="entry name" value="Aldehyde_DH_NAD(P)"/>
</dbReference>
<dbReference type="PROSITE" id="PS00687">
    <property type="entry name" value="ALDEHYDE_DEHYDR_GLU"/>
    <property type="match status" value="1"/>
</dbReference>
<dbReference type="eggNOG" id="COG1012">
    <property type="taxonomic scope" value="Bacteria"/>
</dbReference>
<feature type="domain" description="Aldehyde dehydrogenase" evidence="8">
    <location>
        <begin position="19"/>
        <end position="428"/>
    </location>
</feature>
<sequence length="459" mass="51799">MKSIPDIVLDQNAFFLSQKTKDIQYRLSLLKALKSEILKKEQEILDALNTDFKKSEFESYISEFALVISELNLAIKHIKNWAKPKRVSASLLTFPSKDYIYKEPYGTVLIIAPWNYPFLLALEPLIMAIAAGNTVVLKPSELTQNTSNILTQIIKNVFPEPVAVSVEGGVETATELLAQKWDYIFFTGSTKVGKIVAEAAAKQLTPITLELGGKSPCIIDHTNNIELVARRLVWGKLFNGGQTCIAPDYLIVNSNIKDELVNSIIKEITRRYGKHPKTSNDFPRIINKKNVKRLKALLNNETIIYGGDVDEVENYISPTLVDAPKLNSKLMQEEIFGPILPVLTYENEADIETIIRNLDKPLSFYIFSNNKHFIEKTIQKYRFGGGVINDVLVHFGNPKLPFGGIGTSGMGNYHGKHGFDAFSHKKSIMKRGTWLDIPMRYAPYKKKLNLLRKVFKYLG</sequence>
<dbReference type="PROSITE" id="PS00070">
    <property type="entry name" value="ALDEHYDE_DEHYDR_CYS"/>
    <property type="match status" value="1"/>
</dbReference>
<protein>
    <recommendedName>
        <fullName evidence="4">Aldehyde dehydrogenase</fullName>
    </recommendedName>
</protein>
<dbReference type="OrthoDB" id="9762913at2"/>
<dbReference type="EMBL" id="BBNR01000014">
    <property type="protein sequence ID" value="GAL67906.1"/>
    <property type="molecule type" value="Genomic_DNA"/>
</dbReference>
<dbReference type="InterPro" id="IPR016162">
    <property type="entry name" value="Ald_DH_N"/>
</dbReference>